<dbReference type="InterPro" id="IPR017896">
    <property type="entry name" value="4Fe4S_Fe-S-bd"/>
</dbReference>
<keyword evidence="6" id="KW-0408">Iron</keyword>
<dbReference type="PROSITE" id="PS51379">
    <property type="entry name" value="4FE4S_FER_2"/>
    <property type="match status" value="4"/>
</dbReference>
<comment type="caution">
    <text evidence="9">The sequence shown here is derived from an EMBL/GenBank/DDBJ whole genome shotgun (WGS) entry which is preliminary data.</text>
</comment>
<evidence type="ECO:0000256" key="2">
    <source>
        <dbReference type="ARBA" id="ARBA00022485"/>
    </source>
</evidence>
<dbReference type="EC" id="1.6.5.11" evidence="9"/>
<dbReference type="GO" id="GO:0016491">
    <property type="term" value="F:oxidoreductase activity"/>
    <property type="evidence" value="ECO:0007669"/>
    <property type="project" value="UniProtKB-KW"/>
</dbReference>
<evidence type="ECO:0000256" key="3">
    <source>
        <dbReference type="ARBA" id="ARBA00022723"/>
    </source>
</evidence>
<feature type="domain" description="4Fe-4S ferredoxin-type" evidence="8">
    <location>
        <begin position="113"/>
        <end position="135"/>
    </location>
</feature>
<evidence type="ECO:0000256" key="7">
    <source>
        <dbReference type="ARBA" id="ARBA00023014"/>
    </source>
</evidence>
<feature type="domain" description="4Fe-4S ferredoxin-type" evidence="8">
    <location>
        <begin position="69"/>
        <end position="98"/>
    </location>
</feature>
<dbReference type="PROSITE" id="PS00198">
    <property type="entry name" value="4FE4S_FER_1"/>
    <property type="match status" value="2"/>
</dbReference>
<keyword evidence="1" id="KW-0813">Transport</keyword>
<dbReference type="PANTHER" id="PTHR43687:SF6">
    <property type="entry name" value="L-ASPARTATE SEMIALDEHYDE SULFURTRANSFERASE IRON-SULFUR SUBUNIT"/>
    <property type="match status" value="1"/>
</dbReference>
<keyword evidence="2" id="KW-0004">4Fe-4S</keyword>
<feature type="domain" description="4Fe-4S ferredoxin-type" evidence="8">
    <location>
        <begin position="35"/>
        <end position="65"/>
    </location>
</feature>
<reference evidence="9" key="1">
    <citation type="submission" date="2019-08" db="EMBL/GenBank/DDBJ databases">
        <authorList>
            <person name="Kucharzyk K."/>
            <person name="Murdoch R.W."/>
            <person name="Higgins S."/>
            <person name="Loffler F."/>
        </authorList>
    </citation>
    <scope>NUCLEOTIDE SEQUENCE</scope>
</reference>
<dbReference type="Gene3D" id="3.30.70.20">
    <property type="match status" value="3"/>
</dbReference>
<dbReference type="PANTHER" id="PTHR43687">
    <property type="entry name" value="ADENYLYLSULFATE REDUCTASE, BETA SUBUNIT"/>
    <property type="match status" value="1"/>
</dbReference>
<dbReference type="EMBL" id="VSSQ01000288">
    <property type="protein sequence ID" value="MPL89816.1"/>
    <property type="molecule type" value="Genomic_DNA"/>
</dbReference>
<evidence type="ECO:0000256" key="5">
    <source>
        <dbReference type="ARBA" id="ARBA00022982"/>
    </source>
</evidence>
<name>A0A644VEP7_9ZZZZ</name>
<dbReference type="GO" id="GO:0051539">
    <property type="term" value="F:4 iron, 4 sulfur cluster binding"/>
    <property type="evidence" value="ECO:0007669"/>
    <property type="project" value="UniProtKB-KW"/>
</dbReference>
<dbReference type="GO" id="GO:0046872">
    <property type="term" value="F:metal ion binding"/>
    <property type="evidence" value="ECO:0007669"/>
    <property type="project" value="UniProtKB-KW"/>
</dbReference>
<evidence type="ECO:0000259" key="8">
    <source>
        <dbReference type="PROSITE" id="PS51379"/>
    </source>
</evidence>
<dbReference type="AlphaFoldDB" id="A0A644VEP7"/>
<dbReference type="Pfam" id="PF12838">
    <property type="entry name" value="Fer4_7"/>
    <property type="match status" value="1"/>
</dbReference>
<keyword evidence="4" id="KW-0677">Repeat</keyword>
<dbReference type="InterPro" id="IPR017900">
    <property type="entry name" value="4Fe4S_Fe_S_CS"/>
</dbReference>
<dbReference type="Pfam" id="PF00037">
    <property type="entry name" value="Fer4"/>
    <property type="match status" value="1"/>
</dbReference>
<dbReference type="InterPro" id="IPR050572">
    <property type="entry name" value="Fe-S_Ferredoxin"/>
</dbReference>
<keyword evidence="5" id="KW-0249">Electron transport</keyword>
<gene>
    <name evidence="9" type="primary">ndhI_47</name>
    <name evidence="9" type="ORF">SDC9_35858</name>
</gene>
<keyword evidence="3" id="KW-0479">Metal-binding</keyword>
<keyword evidence="9" id="KW-0560">Oxidoreductase</keyword>
<protein>
    <submittedName>
        <fullName evidence="9">NAD(P)H-quinone oxidoreductase subunit I, chloroplastic</fullName>
        <ecNumber evidence="9">1.6.5.11</ecNumber>
    </submittedName>
</protein>
<feature type="domain" description="4Fe-4S ferredoxin-type" evidence="8">
    <location>
        <begin position="161"/>
        <end position="190"/>
    </location>
</feature>
<organism evidence="9">
    <name type="scientific">bioreactor metagenome</name>
    <dbReference type="NCBI Taxonomy" id="1076179"/>
    <lineage>
        <taxon>unclassified sequences</taxon>
        <taxon>metagenomes</taxon>
        <taxon>ecological metagenomes</taxon>
    </lineage>
</organism>
<proteinExistence type="predicted"/>
<evidence type="ECO:0000256" key="6">
    <source>
        <dbReference type="ARBA" id="ARBA00023004"/>
    </source>
</evidence>
<keyword evidence="7" id="KW-0411">Iron-sulfur</keyword>
<evidence type="ECO:0000256" key="4">
    <source>
        <dbReference type="ARBA" id="ARBA00022737"/>
    </source>
</evidence>
<sequence length="198" mass="21799">MTLFTYVREFMRLSWVKAFFTVKTPPLTKPAYFRDFPELTGKECTHCLACKMICPCPGAIDVVQTDGVWNPQITQGHCVRCGYCVEACPEDVLTSGDLLARKHAQGLEFTHEYIIKINTDLCTGCGNCTTACPANHEFDPLISAGGTSNSQEGVIRVELGKNKVMNNERCKGCKVCMDTCPNGAIHVIRNVTAVQKEA</sequence>
<evidence type="ECO:0000256" key="1">
    <source>
        <dbReference type="ARBA" id="ARBA00022448"/>
    </source>
</evidence>
<accession>A0A644VEP7</accession>
<dbReference type="SUPFAM" id="SSF54862">
    <property type="entry name" value="4Fe-4S ferredoxins"/>
    <property type="match status" value="2"/>
</dbReference>
<evidence type="ECO:0000313" key="9">
    <source>
        <dbReference type="EMBL" id="MPL89816.1"/>
    </source>
</evidence>